<dbReference type="GO" id="GO:0042254">
    <property type="term" value="P:ribosome biogenesis"/>
    <property type="evidence" value="ECO:0007669"/>
    <property type="project" value="TreeGrafter"/>
</dbReference>
<evidence type="ECO:0000313" key="3">
    <source>
        <dbReference type="Proteomes" id="UP000054886"/>
    </source>
</evidence>
<gene>
    <name evidence="2" type="ORF">AO440_002408</name>
</gene>
<dbReference type="Pfam" id="PF10441">
    <property type="entry name" value="Urb2"/>
    <property type="match status" value="1"/>
</dbReference>
<protein>
    <submittedName>
        <fullName evidence="2">Nucleolar pre-ribosomal-associated protein 2</fullName>
    </submittedName>
</protein>
<dbReference type="InterPro" id="IPR018849">
    <property type="entry name" value="Urb2/Npa2_C"/>
</dbReference>
<dbReference type="VEuPathDB" id="FungiDB:GVI51_I01419"/>
<dbReference type="VEuPathDB" id="FungiDB:GWK60_L01419"/>
<evidence type="ECO:0000313" key="2">
    <source>
        <dbReference type="EMBL" id="KTB05733.1"/>
    </source>
</evidence>
<proteinExistence type="predicted"/>
<dbReference type="EMBL" id="LLZZ01000112">
    <property type="protein sequence ID" value="KTB05733.1"/>
    <property type="molecule type" value="Genomic_DNA"/>
</dbReference>
<reference evidence="2 3" key="1">
    <citation type="submission" date="2015-10" db="EMBL/GenBank/DDBJ databases">
        <title>Draft genomes sequences of Candida glabrata isolates 1A, 1B, 2A, 2B, 3A and 3B.</title>
        <authorList>
            <person name="Haavelsrud O.E."/>
            <person name="Gaustad P."/>
        </authorList>
    </citation>
    <scope>NUCLEOTIDE SEQUENCE [LARGE SCALE GENOMIC DNA]</scope>
    <source>
        <strain evidence="2">910700640</strain>
    </source>
</reference>
<comment type="caution">
    <text evidence="2">The sequence shown here is derived from an EMBL/GenBank/DDBJ whole genome shotgun (WGS) entry which is preliminary data.</text>
</comment>
<dbReference type="VEuPathDB" id="FungiDB:B1J91_I01606g"/>
<dbReference type="PANTHER" id="PTHR15682">
    <property type="entry name" value="UNHEALTHY RIBOSOME BIOGENESIS PROTEIN 2 HOMOLOG"/>
    <property type="match status" value="1"/>
</dbReference>
<accession>A0A0W0DMT8</accession>
<organism evidence="2 3">
    <name type="scientific">Candida glabrata</name>
    <name type="common">Yeast</name>
    <name type="synonym">Torulopsis glabrata</name>
    <dbReference type="NCBI Taxonomy" id="5478"/>
    <lineage>
        <taxon>Eukaryota</taxon>
        <taxon>Fungi</taxon>
        <taxon>Dikarya</taxon>
        <taxon>Ascomycota</taxon>
        <taxon>Saccharomycotina</taxon>
        <taxon>Saccharomycetes</taxon>
        <taxon>Saccharomycetales</taxon>
        <taxon>Saccharomycetaceae</taxon>
        <taxon>Nakaseomyces</taxon>
    </lineage>
</organism>
<dbReference type="GO" id="GO:0005730">
    <property type="term" value="C:nucleolus"/>
    <property type="evidence" value="ECO:0007669"/>
    <property type="project" value="TreeGrafter"/>
</dbReference>
<dbReference type="InterPro" id="IPR052609">
    <property type="entry name" value="Ribosome_Biogenesis_Reg"/>
</dbReference>
<feature type="domain" description="Nucleolar 27S pre-rRNA processing Urb2/Npa2 C-terminal" evidence="1">
    <location>
        <begin position="946"/>
        <end position="1157"/>
    </location>
</feature>
<dbReference type="Proteomes" id="UP000054886">
    <property type="component" value="Unassembled WGS sequence"/>
</dbReference>
<evidence type="ECO:0000259" key="1">
    <source>
        <dbReference type="Pfam" id="PF10441"/>
    </source>
</evidence>
<sequence length="1157" mass="134294">MQFESAETLTKTLRSKIITSDEVVDIVRSLDGVHPYFPKREVFVIDLILDRWNNFKNTDFRENPRVWKLFNDTWVKIGDENLQKSLFKKLKFPGLLQFSLETFNGIEDTAKVQEYVESVNTTCNLLIKSVTSLQLPYEANLSILAAATQICSRISYANRVEFLMNLINLTNFDSQLSKLTNKLSSIFSDILLLPILDYISNFESNIIDKDIILTFKGYIMSALFNADIIGLDTTNILHEFFDAKKSTISHNSAVIIFEIAMNSLSKNNFIQLESIYTMIVDVHDALKPDLLQKLSSTKKTMSHEFLFKLIKDSFQSLDKVTNPQEKIRDWSLIRSILKLDIEIAIELSNEILALLLKNYHSFEKECQQIWAEFIECHISAREFFGFFGRLRTYYDHDHNISKFLCAREYRLDINKRIGLLSSLHLKELISEYVADMVSTSRSKISAILLSIITEGLVHLNPSQLSEYRPYFQEVYMIDDINYAEQWAVKYFLMDVFDNIIPLDMLERYKNKDIQKVILESPTINLQTFMFFLKIREYISMDIKEIENALMKYLSINKSSTFAFLILKNWYTIISEEFDSQNIRNLLEMLCLNSNFSLLLEFMKDDDIFEEPNLIHKLIGYLSDNLTESAALDVLKIIPIQCYEKSSRVSLIDRLASLKINESVIDALSHLLIFPTFKTRLETDVGTFFELFKNSIDLNHHSEKLLTTIWYHHAHSNDSSSKDFTYNLVNLVVANLSKLIDVKVSFWLAYYIQIYDEKRVHSNLRKEYFKAISAYSDKQSNLMPWLLNTLYQLLIREADLSMYQDVIKDCIQKYKLDGSNSNELKISVFMIYTLKDDSDFSFILAHYLALRSQGCHAMELLTGVSEYLKLTAHYSSEKYNAALHLVCCALNDNTKTFHNYLLEIVPSLMLNLSKQNHIGQKLTVRLLSATYTSITQGMMDINSLTKFISTLKEILISKPWMFDQYTVELLLPLSLEICNSIIPTTDFSNVQLQNNRIFISLCRLLSTLFTVHRFKLNQRYHVIDSLLCGMMKYVINSQFYGLTEECAKAFARCVITFCEPTTNTSTKNKNQTTSKVNEIKKILRKHVPILLVNYTELVIGNSIDNEIRREIDPALYSMLNVISSSELQWISTLLGSTGRQYFKSIYAEYKRIGKWTEQ</sequence>
<dbReference type="PANTHER" id="PTHR15682:SF2">
    <property type="entry name" value="UNHEALTHY RIBOSOME BIOGENESIS PROTEIN 2 HOMOLOG"/>
    <property type="match status" value="1"/>
</dbReference>
<name>A0A0W0DMT8_CANGB</name>
<dbReference type="VEuPathDB" id="FungiDB:CAGL0I01606g"/>
<dbReference type="AlphaFoldDB" id="A0A0W0DMT8"/>